<dbReference type="Pfam" id="PF17667">
    <property type="entry name" value="Pkinase_fungal"/>
    <property type="match status" value="2"/>
</dbReference>
<dbReference type="InterPro" id="IPR011009">
    <property type="entry name" value="Kinase-like_dom_sf"/>
</dbReference>
<comment type="caution">
    <text evidence="3">The sequence shown here is derived from an EMBL/GenBank/DDBJ whole genome shotgun (WGS) entry which is preliminary data.</text>
</comment>
<dbReference type="STRING" id="97359.A0A550CG82"/>
<evidence type="ECO:0000259" key="2">
    <source>
        <dbReference type="Pfam" id="PF17667"/>
    </source>
</evidence>
<accession>A0A550CG82</accession>
<evidence type="ECO:0000313" key="4">
    <source>
        <dbReference type="Proteomes" id="UP000320762"/>
    </source>
</evidence>
<evidence type="ECO:0000256" key="1">
    <source>
        <dbReference type="SAM" id="MobiDB-lite"/>
    </source>
</evidence>
<dbReference type="AlphaFoldDB" id="A0A550CG82"/>
<dbReference type="Gene3D" id="1.10.510.10">
    <property type="entry name" value="Transferase(Phosphotransferase) domain 1"/>
    <property type="match status" value="1"/>
</dbReference>
<feature type="compositionally biased region" description="Basic and acidic residues" evidence="1">
    <location>
        <begin position="768"/>
        <end position="777"/>
    </location>
</feature>
<keyword evidence="4" id="KW-1185">Reference proteome</keyword>
<protein>
    <recommendedName>
        <fullName evidence="2">Fungal-type protein kinase domain-containing protein</fullName>
    </recommendedName>
</protein>
<feature type="domain" description="Fungal-type protein kinase" evidence="2">
    <location>
        <begin position="163"/>
        <end position="350"/>
    </location>
</feature>
<organism evidence="3 4">
    <name type="scientific">Schizophyllum amplum</name>
    <dbReference type="NCBI Taxonomy" id="97359"/>
    <lineage>
        <taxon>Eukaryota</taxon>
        <taxon>Fungi</taxon>
        <taxon>Dikarya</taxon>
        <taxon>Basidiomycota</taxon>
        <taxon>Agaricomycotina</taxon>
        <taxon>Agaricomycetes</taxon>
        <taxon>Agaricomycetidae</taxon>
        <taxon>Agaricales</taxon>
        <taxon>Schizophyllaceae</taxon>
        <taxon>Schizophyllum</taxon>
    </lineage>
</organism>
<dbReference type="EMBL" id="VDMD01000008">
    <property type="protein sequence ID" value="TRM63815.1"/>
    <property type="molecule type" value="Genomic_DNA"/>
</dbReference>
<dbReference type="SUPFAM" id="SSF56112">
    <property type="entry name" value="Protein kinase-like (PK-like)"/>
    <property type="match status" value="1"/>
</dbReference>
<gene>
    <name evidence="3" type="ORF">BD626DRAFT_536583</name>
</gene>
<dbReference type="OrthoDB" id="312874at2759"/>
<name>A0A550CG82_9AGAR</name>
<dbReference type="PANTHER" id="PTHR38248">
    <property type="entry name" value="FUNK1 6"/>
    <property type="match status" value="1"/>
</dbReference>
<sequence length="793" mass="89473">MDHSRDAFFEHIGAVPQIPVNDFIEHFLPRSDICEATLDKLAGMLSERWRPHCPLHLDDFIQEKADWARQQDLAAAPYDAYNGYWTAFAQQPKDNTASEKDIFPALVNISEQIAACCVEADSSLVQTTRLVSNFGNRQLEGDEFTAAPPNGVRLLIGDDGGTQLDWHQCVCIEGYRKSNMEVLDNNKKSIWASHHIMRTDATRRATTSMTVNNTQVTLWHYDREVLLVSAPFDINKDFRYLIAVYAHLSFASLTALGYDTTIQVLPDRDPIACAVHHDISRVQYLIRVQDTLYITVKYVANRGPENGFGRCTRVFSAYKAGGDVHELFIIKDCWLEANRETEWLILNKIRAAIQAHDWDKECVPPPSGHSPGHVTKINGSPSKPVDPHYGLSMTARLNYFVNILAGVKVTLDDGQVDDTQRIISRGYQFADQRRMYSLYDSLDNKRSHWEGVVGNESALTEPKERRGCFFRPIVARAHHRLVMKPGIPLSQVENANEAFSILTDAGYALFLLHSVGWLYRDISPDNILQMPDGGGVLADLEYAKEACDPRTRSFRTGTPNFLAVEVANRNYLQSSDSGPPPNIDKKAFKATIASAPDKPWYFRDVHDLESLWWLCMWLLFRHTTDSDVAAPYSRYSHAEKFREIFPGTVAAPQTRVQVLSTDEGLYNAITVLPSSWQQIMGADLCWVRSHLFSSYAIRNRDERLYPKLWLFMHEMCEAGTSIEGRLVRVRADELGETVQAEGAGSGSENGVAKARKYTYYTIPRTEDPLRAAARQEDAAPSSPSPAKKRKICT</sequence>
<dbReference type="Proteomes" id="UP000320762">
    <property type="component" value="Unassembled WGS sequence"/>
</dbReference>
<evidence type="ECO:0000313" key="3">
    <source>
        <dbReference type="EMBL" id="TRM63815.1"/>
    </source>
</evidence>
<dbReference type="PANTHER" id="PTHR38248:SF2">
    <property type="entry name" value="FUNK1 11"/>
    <property type="match status" value="1"/>
</dbReference>
<feature type="domain" description="Fungal-type protein kinase" evidence="2">
    <location>
        <begin position="412"/>
        <end position="618"/>
    </location>
</feature>
<dbReference type="InterPro" id="IPR040976">
    <property type="entry name" value="Pkinase_fungal"/>
</dbReference>
<proteinExistence type="predicted"/>
<reference evidence="3 4" key="1">
    <citation type="journal article" date="2019" name="New Phytol.">
        <title>Comparative genomics reveals unique wood-decay strategies and fruiting body development in the Schizophyllaceae.</title>
        <authorList>
            <person name="Almasi E."/>
            <person name="Sahu N."/>
            <person name="Krizsan K."/>
            <person name="Balint B."/>
            <person name="Kovacs G.M."/>
            <person name="Kiss B."/>
            <person name="Cseklye J."/>
            <person name="Drula E."/>
            <person name="Henrissat B."/>
            <person name="Nagy I."/>
            <person name="Chovatia M."/>
            <person name="Adam C."/>
            <person name="LaButti K."/>
            <person name="Lipzen A."/>
            <person name="Riley R."/>
            <person name="Grigoriev I.V."/>
            <person name="Nagy L.G."/>
        </authorList>
    </citation>
    <scope>NUCLEOTIDE SEQUENCE [LARGE SCALE GENOMIC DNA]</scope>
    <source>
        <strain evidence="3 4">NL-1724</strain>
    </source>
</reference>
<feature type="region of interest" description="Disordered" evidence="1">
    <location>
        <begin position="768"/>
        <end position="793"/>
    </location>
</feature>